<dbReference type="FunFam" id="1.25.40.10:FF:000090">
    <property type="entry name" value="Pentatricopeptide repeat-containing protein, chloroplastic"/>
    <property type="match status" value="1"/>
</dbReference>
<accession>A0A8T2QBH6</accession>
<dbReference type="PANTHER" id="PTHR47926:SF366">
    <property type="entry name" value="PENTATRICOPEPTIDE REPEAT SUPERFAMILY PROTEIN"/>
    <property type="match status" value="1"/>
</dbReference>
<protein>
    <recommendedName>
        <fullName evidence="5">Pentatricopeptide repeat-containing protein</fullName>
    </recommendedName>
</protein>
<gene>
    <name evidence="3" type="ORF">KP509_36G017000</name>
</gene>
<keyword evidence="1" id="KW-0677">Repeat</keyword>
<dbReference type="PROSITE" id="PS51375">
    <property type="entry name" value="PPR"/>
    <property type="match status" value="4"/>
</dbReference>
<dbReference type="SUPFAM" id="SSF48452">
    <property type="entry name" value="TPR-like"/>
    <property type="match status" value="1"/>
</dbReference>
<dbReference type="AlphaFoldDB" id="A0A8T2QBH6"/>
<dbReference type="Pfam" id="PF13812">
    <property type="entry name" value="PPR_3"/>
    <property type="match status" value="1"/>
</dbReference>
<dbReference type="Gene3D" id="1.25.40.10">
    <property type="entry name" value="Tetratricopeptide repeat domain"/>
    <property type="match status" value="5"/>
</dbReference>
<evidence type="ECO:0000256" key="1">
    <source>
        <dbReference type="ARBA" id="ARBA00022737"/>
    </source>
</evidence>
<dbReference type="InterPro" id="IPR046960">
    <property type="entry name" value="PPR_At4g14850-like_plant"/>
</dbReference>
<evidence type="ECO:0000256" key="2">
    <source>
        <dbReference type="PROSITE-ProRule" id="PRU00708"/>
    </source>
</evidence>
<dbReference type="FunFam" id="1.25.40.10:FF:000343">
    <property type="entry name" value="Pentatricopeptide repeat-containing protein At3g58590"/>
    <property type="match status" value="2"/>
</dbReference>
<dbReference type="OMA" id="VISACCH"/>
<name>A0A8T2QBH6_CERRI</name>
<dbReference type="Pfam" id="PF01535">
    <property type="entry name" value="PPR"/>
    <property type="match status" value="2"/>
</dbReference>
<dbReference type="GO" id="GO:0003729">
    <property type="term" value="F:mRNA binding"/>
    <property type="evidence" value="ECO:0007669"/>
    <property type="project" value="UniProtKB-ARBA"/>
</dbReference>
<reference evidence="3" key="1">
    <citation type="submission" date="2021-08" db="EMBL/GenBank/DDBJ databases">
        <title>WGS assembly of Ceratopteris richardii.</title>
        <authorList>
            <person name="Marchant D.B."/>
            <person name="Chen G."/>
            <person name="Jenkins J."/>
            <person name="Shu S."/>
            <person name="Leebens-Mack J."/>
            <person name="Grimwood J."/>
            <person name="Schmutz J."/>
            <person name="Soltis P."/>
            <person name="Soltis D."/>
            <person name="Chen Z.-H."/>
        </authorList>
    </citation>
    <scope>NUCLEOTIDE SEQUENCE</scope>
    <source>
        <strain evidence="3">Whitten #5841</strain>
        <tissue evidence="3">Leaf</tissue>
    </source>
</reference>
<feature type="repeat" description="PPR" evidence="2">
    <location>
        <begin position="324"/>
        <end position="358"/>
    </location>
</feature>
<organism evidence="3 4">
    <name type="scientific">Ceratopteris richardii</name>
    <name type="common">Triangle waterfern</name>
    <dbReference type="NCBI Taxonomy" id="49495"/>
    <lineage>
        <taxon>Eukaryota</taxon>
        <taxon>Viridiplantae</taxon>
        <taxon>Streptophyta</taxon>
        <taxon>Embryophyta</taxon>
        <taxon>Tracheophyta</taxon>
        <taxon>Polypodiopsida</taxon>
        <taxon>Polypodiidae</taxon>
        <taxon>Polypodiales</taxon>
        <taxon>Pteridineae</taxon>
        <taxon>Pteridaceae</taxon>
        <taxon>Parkerioideae</taxon>
        <taxon>Ceratopteris</taxon>
    </lineage>
</organism>
<comment type="caution">
    <text evidence="3">The sequence shown here is derived from an EMBL/GenBank/DDBJ whole genome shotgun (WGS) entry which is preliminary data.</text>
</comment>
<dbReference type="NCBIfam" id="TIGR00756">
    <property type="entry name" value="PPR"/>
    <property type="match status" value="5"/>
</dbReference>
<evidence type="ECO:0000313" key="4">
    <source>
        <dbReference type="Proteomes" id="UP000825935"/>
    </source>
</evidence>
<dbReference type="Pfam" id="PF13041">
    <property type="entry name" value="PPR_2"/>
    <property type="match status" value="3"/>
</dbReference>
<keyword evidence="4" id="KW-1185">Reference proteome</keyword>
<sequence length="665" mass="74632">MDHVGVRTRHSFGSSSLLIDSDKFIPIIHGTMKVTHKPFIFEQFINSQQFNIPHLQSPELVTILLSCAENKNLVQGRYAHAYIITQGLHLDFRVANALIHMYGYCGVPEDAQKVFERMHFRNVISWNNLLGTYAHAGPSRRALDLFVRMQHDKFTPNRISILMVIFACASNSSLSDGRQIHAHILGTAYEHDVVLRTALVNMYGKCGSVYDAWRIFEGSIELDIVAWNAIMSVYSQHGMAKEALGVLLQMQQQGELPNRVSIVNVVSACANNPSKSYSKWLHAYIVGSGLEQNLIVGNALINMHGKSNNLDIAIQTYDRMHSKDIISWNALISAYARSDRSNMAHQLFIQMYQEGILPNKVTFVVILDACSDPNMLSRGRQLHTSAIVSGFQSDIKVKNALANMYGMCRKLEDALRIFNEMPEHSTIGFLTVVSACVNQEAISEGTLLHAYIIETGSRLDIMLGNALVNLYSKCGRLYDARDVFDALPEKNVITWTTIIDAYAQHGHGIEAIDIFDKMQEAMVKPNAITFVNLLTACSHAGLVEEGHAYFRSMVQKYDIEPSLDHYHCMIDLLARSGRLNEAENMLYNMPFEASATSWMIILSFCKKEADITIAEWATEQIIKLDSNSTAAYVMLSNVYLSACREDLALVIQQQKMLSEQGTVLR</sequence>
<dbReference type="InterPro" id="IPR002885">
    <property type="entry name" value="PPR_rpt"/>
</dbReference>
<dbReference type="EMBL" id="CM035441">
    <property type="protein sequence ID" value="KAH7280853.1"/>
    <property type="molecule type" value="Genomic_DNA"/>
</dbReference>
<dbReference type="PANTHER" id="PTHR47926">
    <property type="entry name" value="PENTATRICOPEPTIDE REPEAT-CONTAINING PROTEIN"/>
    <property type="match status" value="1"/>
</dbReference>
<dbReference type="FunFam" id="1.25.40.10:FF:000073">
    <property type="entry name" value="Pentatricopeptide repeat-containing protein chloroplastic"/>
    <property type="match status" value="1"/>
</dbReference>
<dbReference type="GO" id="GO:0009451">
    <property type="term" value="P:RNA modification"/>
    <property type="evidence" value="ECO:0007669"/>
    <property type="project" value="InterPro"/>
</dbReference>
<feature type="repeat" description="PPR" evidence="2">
    <location>
        <begin position="491"/>
        <end position="525"/>
    </location>
</feature>
<dbReference type="InterPro" id="IPR011990">
    <property type="entry name" value="TPR-like_helical_dom_sf"/>
</dbReference>
<feature type="repeat" description="PPR" evidence="2">
    <location>
        <begin position="223"/>
        <end position="257"/>
    </location>
</feature>
<evidence type="ECO:0000313" key="3">
    <source>
        <dbReference type="EMBL" id="KAH7280853.1"/>
    </source>
</evidence>
<feature type="repeat" description="PPR" evidence="2">
    <location>
        <begin position="122"/>
        <end position="156"/>
    </location>
</feature>
<dbReference type="OrthoDB" id="185373at2759"/>
<dbReference type="Proteomes" id="UP000825935">
    <property type="component" value="Chromosome 36"/>
</dbReference>
<proteinExistence type="predicted"/>
<evidence type="ECO:0008006" key="5">
    <source>
        <dbReference type="Google" id="ProtNLM"/>
    </source>
</evidence>